<evidence type="ECO:0000256" key="5">
    <source>
        <dbReference type="ARBA" id="ARBA00022970"/>
    </source>
</evidence>
<dbReference type="Proteomes" id="UP000244224">
    <property type="component" value="Unassembled WGS sequence"/>
</dbReference>
<dbReference type="OrthoDB" id="9810089at2"/>
<feature type="transmembrane region" description="Helical" evidence="9">
    <location>
        <begin position="91"/>
        <end position="114"/>
    </location>
</feature>
<keyword evidence="6 9" id="KW-1133">Transmembrane helix</keyword>
<dbReference type="AlphaFoldDB" id="A0A2T6B3G4"/>
<keyword evidence="4 9" id="KW-0812">Transmembrane</keyword>
<comment type="caution">
    <text evidence="10">The sequence shown here is derived from an EMBL/GenBank/DDBJ whole genome shotgun (WGS) entry which is preliminary data.</text>
</comment>
<dbReference type="GO" id="GO:0022857">
    <property type="term" value="F:transmembrane transporter activity"/>
    <property type="evidence" value="ECO:0007669"/>
    <property type="project" value="InterPro"/>
</dbReference>
<dbReference type="InterPro" id="IPR001851">
    <property type="entry name" value="ABC_transp_permease"/>
</dbReference>
<dbReference type="PANTHER" id="PTHR11795:SF445">
    <property type="entry name" value="AMINO ACID ABC TRANSPORTER PERMEASE PROTEIN"/>
    <property type="match status" value="1"/>
</dbReference>
<feature type="transmembrane region" description="Helical" evidence="9">
    <location>
        <begin position="184"/>
        <end position="206"/>
    </location>
</feature>
<dbReference type="RefSeq" id="WP_108128798.1">
    <property type="nucleotide sequence ID" value="NZ_QBKP01000005.1"/>
</dbReference>
<evidence type="ECO:0000313" key="10">
    <source>
        <dbReference type="EMBL" id="PTX50594.1"/>
    </source>
</evidence>
<evidence type="ECO:0000256" key="2">
    <source>
        <dbReference type="ARBA" id="ARBA00022448"/>
    </source>
</evidence>
<keyword evidence="2" id="KW-0813">Transport</keyword>
<feature type="transmembrane region" description="Helical" evidence="9">
    <location>
        <begin position="12"/>
        <end position="36"/>
    </location>
</feature>
<evidence type="ECO:0000256" key="4">
    <source>
        <dbReference type="ARBA" id="ARBA00022692"/>
    </source>
</evidence>
<evidence type="ECO:0000256" key="8">
    <source>
        <dbReference type="ARBA" id="ARBA00037998"/>
    </source>
</evidence>
<dbReference type="PANTHER" id="PTHR11795">
    <property type="entry name" value="BRANCHED-CHAIN AMINO ACID TRANSPORT SYSTEM PERMEASE PROTEIN LIVH"/>
    <property type="match status" value="1"/>
</dbReference>
<dbReference type="Pfam" id="PF02653">
    <property type="entry name" value="BPD_transp_2"/>
    <property type="match status" value="1"/>
</dbReference>
<feature type="transmembrane region" description="Helical" evidence="9">
    <location>
        <begin position="266"/>
        <end position="286"/>
    </location>
</feature>
<reference evidence="10 11" key="1">
    <citation type="submission" date="2018-04" db="EMBL/GenBank/DDBJ databases">
        <title>Genomic Encyclopedia of Archaeal and Bacterial Type Strains, Phase II (KMG-II): from individual species to whole genera.</title>
        <authorList>
            <person name="Goeker M."/>
        </authorList>
    </citation>
    <scope>NUCLEOTIDE SEQUENCE [LARGE SCALE GENOMIC DNA]</scope>
    <source>
        <strain evidence="10 11">DSM 21823</strain>
    </source>
</reference>
<protein>
    <submittedName>
        <fullName evidence="10">Amino acid/amide ABC transporter membrane protein 1 (HAAT family)</fullName>
    </submittedName>
</protein>
<keyword evidence="7 9" id="KW-0472">Membrane</keyword>
<keyword evidence="5" id="KW-0029">Amino-acid transport</keyword>
<keyword evidence="11" id="KW-1185">Reference proteome</keyword>
<organism evidence="10 11">
    <name type="scientific">Gemmobacter caeni</name>
    <dbReference type="NCBI Taxonomy" id="589035"/>
    <lineage>
        <taxon>Bacteria</taxon>
        <taxon>Pseudomonadati</taxon>
        <taxon>Pseudomonadota</taxon>
        <taxon>Alphaproteobacteria</taxon>
        <taxon>Rhodobacterales</taxon>
        <taxon>Paracoccaceae</taxon>
        <taxon>Gemmobacter</taxon>
    </lineage>
</organism>
<name>A0A2T6B3G4_9RHOB</name>
<gene>
    <name evidence="10" type="ORF">C8N34_105239</name>
</gene>
<dbReference type="GO" id="GO:0005886">
    <property type="term" value="C:plasma membrane"/>
    <property type="evidence" value="ECO:0007669"/>
    <property type="project" value="UniProtKB-SubCell"/>
</dbReference>
<dbReference type="EMBL" id="QBKP01000005">
    <property type="protein sequence ID" value="PTX50594.1"/>
    <property type="molecule type" value="Genomic_DNA"/>
</dbReference>
<feature type="transmembrane region" description="Helical" evidence="9">
    <location>
        <begin position="134"/>
        <end position="156"/>
    </location>
</feature>
<feature type="transmembrane region" description="Helical" evidence="9">
    <location>
        <begin position="212"/>
        <end position="232"/>
    </location>
</feature>
<comment type="similarity">
    <text evidence="8">Belongs to the binding-protein-dependent transport system permease family. LivHM subfamily.</text>
</comment>
<keyword evidence="3" id="KW-1003">Cell membrane</keyword>
<evidence type="ECO:0000256" key="9">
    <source>
        <dbReference type="SAM" id="Phobius"/>
    </source>
</evidence>
<feature type="transmembrane region" description="Helical" evidence="9">
    <location>
        <begin position="239"/>
        <end position="260"/>
    </location>
</feature>
<dbReference type="InterPro" id="IPR052157">
    <property type="entry name" value="BCAA_transport_permease"/>
</dbReference>
<feature type="transmembrane region" description="Helical" evidence="9">
    <location>
        <begin position="56"/>
        <end position="79"/>
    </location>
</feature>
<dbReference type="GO" id="GO:0006865">
    <property type="term" value="P:amino acid transport"/>
    <property type="evidence" value="ECO:0007669"/>
    <property type="project" value="UniProtKB-KW"/>
</dbReference>
<proteinExistence type="inferred from homology"/>
<evidence type="ECO:0000256" key="3">
    <source>
        <dbReference type="ARBA" id="ARBA00022475"/>
    </source>
</evidence>
<comment type="subcellular location">
    <subcellularLocation>
        <location evidence="1">Cell membrane</location>
        <topology evidence="1">Multi-pass membrane protein</topology>
    </subcellularLocation>
</comment>
<dbReference type="CDD" id="cd06582">
    <property type="entry name" value="TM_PBP1_LivH_like"/>
    <property type="match status" value="1"/>
</dbReference>
<evidence type="ECO:0000256" key="7">
    <source>
        <dbReference type="ARBA" id="ARBA00023136"/>
    </source>
</evidence>
<accession>A0A2T6B3G4</accession>
<sequence length="293" mass="31385">MTLLQMLIDAASVGGLYALTAIGIGLIFGVIGLVNFAYGEYIMVGAYVLLLSAGLYWPFAIGAVLVFVVLFALASDFLVFRQVRRAPPETLMIVSFGLSFMIQHIWVVMFGSLTKTVNFLPAINRSVEIAGLRIAGVSLLQIAATVVLTTVLALFIKYTRIGYQMRAVSENPRMARLVGVNSNWVIAVAFAISAVLAVTVTVLFVAQTGSMTPFFGVSLTMIGFVATVIGGMGSLPGCALGGFLVGAVTTILQMVLPPHLQPFREAFVFTSVILMLLVRPQGLIAVRSAWERV</sequence>
<evidence type="ECO:0000313" key="11">
    <source>
        <dbReference type="Proteomes" id="UP000244224"/>
    </source>
</evidence>
<evidence type="ECO:0000256" key="6">
    <source>
        <dbReference type="ARBA" id="ARBA00022989"/>
    </source>
</evidence>
<evidence type="ECO:0000256" key="1">
    <source>
        <dbReference type="ARBA" id="ARBA00004651"/>
    </source>
</evidence>